<evidence type="ECO:0000313" key="5">
    <source>
        <dbReference type="Proteomes" id="UP000011555"/>
    </source>
</evidence>
<keyword evidence="5" id="KW-1185">Reference proteome</keyword>
<feature type="domain" description="DUF7119" evidence="2">
    <location>
        <begin position="101"/>
        <end position="240"/>
    </location>
</feature>
<gene>
    <name evidence="4" type="ORF">C445_00590</name>
    <name evidence="3" type="ORF">CHINAEXTREME_06020</name>
</gene>
<dbReference type="Pfam" id="PF23433">
    <property type="entry name" value="DUF7119"/>
    <property type="match status" value="1"/>
</dbReference>
<reference evidence="3" key="3">
    <citation type="submission" date="2017-01" db="EMBL/GenBank/DDBJ databases">
        <authorList>
            <person name="Mah S.A."/>
            <person name="Swanson W.J."/>
            <person name="Moy G.W."/>
            <person name="Vacquier V.D."/>
        </authorList>
    </citation>
    <scope>NUCLEOTIDE SEQUENCE</scope>
    <source>
        <strain evidence="3">AJ5</strain>
    </source>
</reference>
<dbReference type="InterPro" id="IPR055543">
    <property type="entry name" value="DUF7119"/>
</dbReference>
<dbReference type="Gene3D" id="1.10.10.2830">
    <property type="match status" value="1"/>
</dbReference>
<dbReference type="eggNOG" id="arCOG06352">
    <property type="taxonomic scope" value="Archaea"/>
</dbReference>
<reference evidence="3 6" key="1">
    <citation type="journal article" date="2011" name="J. Bacteriol.">
        <title>Genome sequence of Halobiforma lacisalsi AJ5, an extremely halophilic archaeon which harbors a bop gene.</title>
        <authorList>
            <person name="Jiang X."/>
            <person name="Wang S."/>
            <person name="Cheng H."/>
            <person name="Huo Y."/>
            <person name="Zhang X."/>
            <person name="Zhu X."/>
            <person name="Han X."/>
            <person name="Ni P."/>
            <person name="Wu M."/>
        </authorList>
    </citation>
    <scope>NUCLEOTIDE SEQUENCE [LARGE SCALE GENOMIC DNA]</scope>
    <source>
        <strain evidence="3 6">AJ5</strain>
    </source>
</reference>
<accession>M0LZV1</accession>
<evidence type="ECO:0000313" key="6">
    <source>
        <dbReference type="Proteomes" id="UP000186547"/>
    </source>
</evidence>
<dbReference type="Proteomes" id="UP000011555">
    <property type="component" value="Unassembled WGS sequence"/>
</dbReference>
<sequence length="281" mass="30304">MTTDRSGEPPDQRDGDDGSPTHESRDTPDRERNRTPRTDGGGAGDRSTDGEQSRERDPDPDDGRARDASIPTDRESPVGAPVIRGDESVAGPHAREAVQFDPDDPDSLEEAAETVRTFASESGGDDHLFMLRGAAACAALVRAEGSYKAAAERAGSEVTVSFIRKWARVHDLPRSVRKQVAIGEIAPTAAKHIARVSGEARLLLAWAILDGDLTVREVRSVASAVNDGTSIERALADCDVALGELELRLPPETYRDLRRCASIDDVDPGQIVTDALREYLE</sequence>
<dbReference type="KEGG" id="hlc:CHINAEXTREME06020"/>
<protein>
    <recommendedName>
        <fullName evidence="2">DUF7119 domain-containing protein</fullName>
    </recommendedName>
</protein>
<organism evidence="4 5">
    <name type="scientific">Natronobacterium lacisalsi AJ5</name>
    <dbReference type="NCBI Taxonomy" id="358396"/>
    <lineage>
        <taxon>Archaea</taxon>
        <taxon>Methanobacteriati</taxon>
        <taxon>Methanobacteriota</taxon>
        <taxon>Stenosarchaea group</taxon>
        <taxon>Halobacteria</taxon>
        <taxon>Halobacteriales</taxon>
        <taxon>Natrialbaceae</taxon>
        <taxon>Natronobacterium</taxon>
    </lineage>
</organism>
<reference evidence="4 5" key="2">
    <citation type="journal article" date="2014" name="PLoS Genet.">
        <title>Phylogenetically driven sequencing of extremely halophilic archaea reveals strategies for static and dynamic osmo-response.</title>
        <authorList>
            <person name="Becker E.A."/>
            <person name="Seitzer P.M."/>
            <person name="Tritt A."/>
            <person name="Larsen D."/>
            <person name="Krusor M."/>
            <person name="Yao A.I."/>
            <person name="Wu D."/>
            <person name="Madern D."/>
            <person name="Eisen J.A."/>
            <person name="Darling A.E."/>
            <person name="Facciotti M.T."/>
        </authorList>
    </citation>
    <scope>NUCLEOTIDE SEQUENCE [LARGE SCALE GENOMIC DNA]</scope>
    <source>
        <strain evidence="4 5">AJ5</strain>
    </source>
</reference>
<dbReference type="EMBL" id="CP019285">
    <property type="protein sequence ID" value="APW97350.1"/>
    <property type="molecule type" value="Genomic_DNA"/>
</dbReference>
<evidence type="ECO:0000313" key="4">
    <source>
        <dbReference type="EMBL" id="EMA37899.1"/>
    </source>
</evidence>
<dbReference type="RefSeq" id="WP_007139881.1">
    <property type="nucleotide sequence ID" value="NZ_AOLZ01000004.1"/>
</dbReference>
<dbReference type="Proteomes" id="UP000186547">
    <property type="component" value="Chromosome"/>
</dbReference>
<proteinExistence type="predicted"/>
<evidence type="ECO:0000259" key="2">
    <source>
        <dbReference type="Pfam" id="PF23433"/>
    </source>
</evidence>
<feature type="compositionally biased region" description="Basic and acidic residues" evidence="1">
    <location>
        <begin position="1"/>
        <end position="37"/>
    </location>
</feature>
<dbReference type="SUPFAM" id="SSF109709">
    <property type="entry name" value="KorB DNA-binding domain-like"/>
    <property type="match status" value="1"/>
</dbReference>
<dbReference type="EMBL" id="AOLZ01000004">
    <property type="protein sequence ID" value="EMA37899.1"/>
    <property type="molecule type" value="Genomic_DNA"/>
</dbReference>
<name>M0LZV1_NATLA</name>
<feature type="compositionally biased region" description="Basic and acidic residues" evidence="1">
    <location>
        <begin position="46"/>
        <end position="76"/>
    </location>
</feature>
<dbReference type="GeneID" id="30920662"/>
<dbReference type="STRING" id="358396.CHINAEXTREME_06020"/>
<dbReference type="PATRIC" id="fig|358396.7.peg.125"/>
<evidence type="ECO:0000313" key="3">
    <source>
        <dbReference type="EMBL" id="APW97350.1"/>
    </source>
</evidence>
<dbReference type="AlphaFoldDB" id="M0LZV1"/>
<evidence type="ECO:0000256" key="1">
    <source>
        <dbReference type="SAM" id="MobiDB-lite"/>
    </source>
</evidence>
<feature type="region of interest" description="Disordered" evidence="1">
    <location>
        <begin position="1"/>
        <end position="91"/>
    </location>
</feature>